<dbReference type="OrthoDB" id="9776053at2"/>
<dbReference type="RefSeq" id="WP_000348916.1">
    <property type="nucleotide sequence ID" value="NZ_CAWMSS010000001.1"/>
</dbReference>
<keyword evidence="2 3" id="KW-0802">TPR repeat</keyword>
<protein>
    <submittedName>
        <fullName evidence="6">Cytochrome C heme lyase</fullName>
    </submittedName>
</protein>
<dbReference type="AlphaFoldDB" id="A0A2J9V2W1"/>
<dbReference type="InterPro" id="IPR019734">
    <property type="entry name" value="TPR_rpt"/>
</dbReference>
<dbReference type="EMBL" id="LOSJ02000002">
    <property type="protein sequence ID" value="PNM58112.1"/>
    <property type="molecule type" value="Genomic_DNA"/>
</dbReference>
<keyword evidence="6" id="KW-0456">Lyase</keyword>
<dbReference type="PANTHER" id="PTHR47870:SF2">
    <property type="entry name" value="FORMATE-DEPENDENT NITRITE REDUCTASE COMPLEX SUBUNIT NRFF"/>
    <property type="match status" value="1"/>
</dbReference>
<dbReference type="GO" id="GO:0005886">
    <property type="term" value="C:plasma membrane"/>
    <property type="evidence" value="ECO:0007669"/>
    <property type="project" value="TreeGrafter"/>
</dbReference>
<keyword evidence="7" id="KW-1185">Reference proteome</keyword>
<dbReference type="InterPro" id="IPR056413">
    <property type="entry name" value="TPR_CcmH_CycH"/>
</dbReference>
<sequence length="207" mass="23156">MDGMTLILGVAVVVAMAIYLLIRTPRRAAIGFLGIVTMVSVGLFLWMQQPEPKAQVKAETKSLTQTMSDLQEALRKDPNQADVWFSLGQGYLLESDFPAATQCFDYAIRLTEFPTANQYAAKATALYYQHKQNMSDDVTQLLKTALDIEPFNETALTLIAQDHMISFRYQQAVATWLHLLDSPDLALDRAKIIQQLELAKSRVVKAS</sequence>
<gene>
    <name evidence="6" type="ORF">AL544_019690</name>
</gene>
<keyword evidence="4" id="KW-0472">Membrane</keyword>
<evidence type="ECO:0000259" key="5">
    <source>
        <dbReference type="Pfam" id="PF23914"/>
    </source>
</evidence>
<dbReference type="InterPro" id="IPR011990">
    <property type="entry name" value="TPR-like_helical_dom_sf"/>
</dbReference>
<feature type="transmembrane region" description="Helical" evidence="4">
    <location>
        <begin position="6"/>
        <end position="22"/>
    </location>
</feature>
<keyword evidence="1" id="KW-0677">Repeat</keyword>
<dbReference type="GO" id="GO:0016829">
    <property type="term" value="F:lyase activity"/>
    <property type="evidence" value="ECO:0007669"/>
    <property type="project" value="UniProtKB-KW"/>
</dbReference>
<proteinExistence type="predicted"/>
<evidence type="ECO:0000256" key="1">
    <source>
        <dbReference type="ARBA" id="ARBA00022737"/>
    </source>
</evidence>
<keyword evidence="4" id="KW-1133">Transmembrane helix</keyword>
<dbReference type="PROSITE" id="PS50005">
    <property type="entry name" value="TPR"/>
    <property type="match status" value="1"/>
</dbReference>
<evidence type="ECO:0000256" key="2">
    <source>
        <dbReference type="ARBA" id="ARBA00022803"/>
    </source>
</evidence>
<evidence type="ECO:0000256" key="3">
    <source>
        <dbReference type="PROSITE-ProRule" id="PRU00339"/>
    </source>
</evidence>
<name>A0A2J9V2W1_VIBMI</name>
<feature type="repeat" description="TPR" evidence="3">
    <location>
        <begin position="81"/>
        <end position="114"/>
    </location>
</feature>
<keyword evidence="4" id="KW-0812">Transmembrane</keyword>
<dbReference type="InterPro" id="IPR051263">
    <property type="entry name" value="C-type_cytochrome_biogenesis"/>
</dbReference>
<feature type="transmembrane region" description="Helical" evidence="4">
    <location>
        <begin position="29"/>
        <end position="47"/>
    </location>
</feature>
<reference evidence="6" key="1">
    <citation type="submission" date="2017-12" db="EMBL/GenBank/DDBJ databases">
        <title>FDA dAtabase for Regulatory Grade micrObial Sequences (FDA-ARGOS): Supporting development and validation of Infectious Disease Dx tests.</title>
        <authorList>
            <person name="Hoffmann M."/>
            <person name="Allard M."/>
            <person name="Evans P."/>
            <person name="Brown E."/>
            <person name="Tallon L.J."/>
            <person name="Sadzewicz L."/>
            <person name="Sengamalay N."/>
            <person name="Ott S."/>
            <person name="Godinez A."/>
            <person name="Nagaraj S."/>
            <person name="Vavikolanu K."/>
            <person name="Aluvathingal J."/>
            <person name="Nadendla S."/>
            <person name="Hobson J."/>
            <person name="Sichtig H."/>
        </authorList>
    </citation>
    <scope>NUCLEOTIDE SEQUENCE [LARGE SCALE GENOMIC DNA]</scope>
    <source>
        <strain evidence="6">FDAARGOS_113</strain>
    </source>
</reference>
<comment type="caution">
    <text evidence="6">The sequence shown here is derived from an EMBL/GenBank/DDBJ whole genome shotgun (WGS) entry which is preliminary data.</text>
</comment>
<dbReference type="PANTHER" id="PTHR47870">
    <property type="entry name" value="CYTOCHROME C-TYPE BIOGENESIS PROTEIN CCMH"/>
    <property type="match status" value="1"/>
</dbReference>
<dbReference type="Pfam" id="PF23914">
    <property type="entry name" value="TPR_CcmH_CycH"/>
    <property type="match status" value="1"/>
</dbReference>
<dbReference type="Proteomes" id="UP000053748">
    <property type="component" value="Unassembled WGS sequence"/>
</dbReference>
<dbReference type="Gene3D" id="1.25.40.10">
    <property type="entry name" value="Tetratricopeptide repeat domain"/>
    <property type="match status" value="2"/>
</dbReference>
<dbReference type="STRING" id="674.VM_08585"/>
<dbReference type="SUPFAM" id="SSF48452">
    <property type="entry name" value="TPR-like"/>
    <property type="match status" value="1"/>
</dbReference>
<evidence type="ECO:0000313" key="7">
    <source>
        <dbReference type="Proteomes" id="UP000053748"/>
    </source>
</evidence>
<feature type="domain" description="Cytochrome c-type biogenesis protein H TPR" evidence="5">
    <location>
        <begin position="59"/>
        <end position="180"/>
    </location>
</feature>
<evidence type="ECO:0000256" key="4">
    <source>
        <dbReference type="SAM" id="Phobius"/>
    </source>
</evidence>
<organism evidence="6 7">
    <name type="scientific">Vibrio mimicus</name>
    <dbReference type="NCBI Taxonomy" id="674"/>
    <lineage>
        <taxon>Bacteria</taxon>
        <taxon>Pseudomonadati</taxon>
        <taxon>Pseudomonadota</taxon>
        <taxon>Gammaproteobacteria</taxon>
        <taxon>Vibrionales</taxon>
        <taxon>Vibrionaceae</taxon>
        <taxon>Vibrio</taxon>
    </lineage>
</organism>
<evidence type="ECO:0000313" key="6">
    <source>
        <dbReference type="EMBL" id="PNM58112.1"/>
    </source>
</evidence>
<accession>A0A2J9V2W1</accession>